<accession>A0A7L5DW65</accession>
<evidence type="ECO:0000313" key="2">
    <source>
        <dbReference type="Proteomes" id="UP000503278"/>
    </source>
</evidence>
<protein>
    <submittedName>
        <fullName evidence="1">Uncharacterized protein</fullName>
    </submittedName>
</protein>
<dbReference type="KEGG" id="mrob:HH214_03335"/>
<sequence length="64" mass="7439">MSENSTTLKTNTGKAMVKGRDMIECAEADEVIFFHALRTELDRLQKRPKQHTIDNILQHSRNLR</sequence>
<keyword evidence="2" id="KW-1185">Reference proteome</keyword>
<proteinExistence type="predicted"/>
<dbReference type="AlphaFoldDB" id="A0A7L5DW65"/>
<dbReference type="RefSeq" id="WP_169605998.1">
    <property type="nucleotide sequence ID" value="NZ_CP051682.1"/>
</dbReference>
<evidence type="ECO:0000313" key="1">
    <source>
        <dbReference type="EMBL" id="QJD94981.1"/>
    </source>
</evidence>
<dbReference type="EMBL" id="CP051682">
    <property type="protein sequence ID" value="QJD94981.1"/>
    <property type="molecule type" value="Genomic_DNA"/>
</dbReference>
<reference evidence="1 2" key="1">
    <citation type="submission" date="2020-04" db="EMBL/GenBank/DDBJ databases">
        <title>Genome sequencing of novel species.</title>
        <authorList>
            <person name="Heo J."/>
            <person name="Kim S.-J."/>
            <person name="Kim J.-S."/>
            <person name="Hong S.-B."/>
            <person name="Kwon S.-W."/>
        </authorList>
    </citation>
    <scope>NUCLEOTIDE SEQUENCE [LARGE SCALE GENOMIC DNA]</scope>
    <source>
        <strain evidence="1 2">F39-2</strain>
    </source>
</reference>
<dbReference type="Proteomes" id="UP000503278">
    <property type="component" value="Chromosome"/>
</dbReference>
<organism evidence="1 2">
    <name type="scientific">Mucilaginibacter robiniae</name>
    <dbReference type="NCBI Taxonomy" id="2728022"/>
    <lineage>
        <taxon>Bacteria</taxon>
        <taxon>Pseudomonadati</taxon>
        <taxon>Bacteroidota</taxon>
        <taxon>Sphingobacteriia</taxon>
        <taxon>Sphingobacteriales</taxon>
        <taxon>Sphingobacteriaceae</taxon>
        <taxon>Mucilaginibacter</taxon>
    </lineage>
</organism>
<gene>
    <name evidence="1" type="ORF">HH214_03335</name>
</gene>
<name>A0A7L5DW65_9SPHI</name>